<sequence length="217" mass="24970">MIAITHQNEIHTEMKAIMLMGSDNYLSSHPSKVVNWYMLRSTLLSNYEELRSVDTQLLRFPEMAVLRDYSIRGHELEGINLFDFILNTYEAGRNKSNSTNTVFVHYLPGTGKGTKGRVVRPSRQEIVPEMLGGWPPALDSCEDREMYEASMLLLFNPWQNLKELKNGHNSFGKAFAEFEGIMSSEVREKIDHIQSYYECEGGNQERIIDGNSFYDEL</sequence>
<dbReference type="AlphaFoldDB" id="A0A0C3GKK0"/>
<proteinExistence type="predicted"/>
<protein>
    <submittedName>
        <fullName evidence="1">Uncharacterized protein</fullName>
    </submittedName>
</protein>
<accession>A0A0C3GKK0</accession>
<evidence type="ECO:0000313" key="1">
    <source>
        <dbReference type="EMBL" id="KIM91126.1"/>
    </source>
</evidence>
<dbReference type="Proteomes" id="UP000054166">
    <property type="component" value="Unassembled WGS sequence"/>
</dbReference>
<organism evidence="1 2">
    <name type="scientific">Piloderma croceum (strain F 1598)</name>
    <dbReference type="NCBI Taxonomy" id="765440"/>
    <lineage>
        <taxon>Eukaryota</taxon>
        <taxon>Fungi</taxon>
        <taxon>Dikarya</taxon>
        <taxon>Basidiomycota</taxon>
        <taxon>Agaricomycotina</taxon>
        <taxon>Agaricomycetes</taxon>
        <taxon>Agaricomycetidae</taxon>
        <taxon>Atheliales</taxon>
        <taxon>Atheliaceae</taxon>
        <taxon>Piloderma</taxon>
    </lineage>
</organism>
<keyword evidence="2" id="KW-1185">Reference proteome</keyword>
<reference evidence="1 2" key="1">
    <citation type="submission" date="2014-04" db="EMBL/GenBank/DDBJ databases">
        <authorList>
            <consortium name="DOE Joint Genome Institute"/>
            <person name="Kuo A."/>
            <person name="Tarkka M."/>
            <person name="Buscot F."/>
            <person name="Kohler A."/>
            <person name="Nagy L.G."/>
            <person name="Floudas D."/>
            <person name="Copeland A."/>
            <person name="Barry K.W."/>
            <person name="Cichocki N."/>
            <person name="Veneault-Fourrey C."/>
            <person name="LaButti K."/>
            <person name="Lindquist E.A."/>
            <person name="Lipzen A."/>
            <person name="Lundell T."/>
            <person name="Morin E."/>
            <person name="Murat C."/>
            <person name="Sun H."/>
            <person name="Tunlid A."/>
            <person name="Henrissat B."/>
            <person name="Grigoriev I.V."/>
            <person name="Hibbett D.S."/>
            <person name="Martin F."/>
            <person name="Nordberg H.P."/>
            <person name="Cantor M.N."/>
            <person name="Hua S.X."/>
        </authorList>
    </citation>
    <scope>NUCLEOTIDE SEQUENCE [LARGE SCALE GENOMIC DNA]</scope>
    <source>
        <strain evidence="1 2">F 1598</strain>
    </source>
</reference>
<reference evidence="2" key="2">
    <citation type="submission" date="2015-01" db="EMBL/GenBank/DDBJ databases">
        <title>Evolutionary Origins and Diversification of the Mycorrhizal Mutualists.</title>
        <authorList>
            <consortium name="DOE Joint Genome Institute"/>
            <consortium name="Mycorrhizal Genomics Consortium"/>
            <person name="Kohler A."/>
            <person name="Kuo A."/>
            <person name="Nagy L.G."/>
            <person name="Floudas D."/>
            <person name="Copeland A."/>
            <person name="Barry K.W."/>
            <person name="Cichocki N."/>
            <person name="Veneault-Fourrey C."/>
            <person name="LaButti K."/>
            <person name="Lindquist E.A."/>
            <person name="Lipzen A."/>
            <person name="Lundell T."/>
            <person name="Morin E."/>
            <person name="Murat C."/>
            <person name="Riley R."/>
            <person name="Ohm R."/>
            <person name="Sun H."/>
            <person name="Tunlid A."/>
            <person name="Henrissat B."/>
            <person name="Grigoriev I.V."/>
            <person name="Hibbett D.S."/>
            <person name="Martin F."/>
        </authorList>
    </citation>
    <scope>NUCLEOTIDE SEQUENCE [LARGE SCALE GENOMIC DNA]</scope>
    <source>
        <strain evidence="2">F 1598</strain>
    </source>
</reference>
<name>A0A0C3GKK0_PILCF</name>
<evidence type="ECO:0000313" key="2">
    <source>
        <dbReference type="Proteomes" id="UP000054166"/>
    </source>
</evidence>
<gene>
    <name evidence="1" type="ORF">PILCRDRAFT_1329</name>
</gene>
<dbReference type="InParanoid" id="A0A0C3GKK0"/>
<dbReference type="HOGENOM" id="CLU_1272712_0_0_1"/>
<dbReference type="OrthoDB" id="2989020at2759"/>
<dbReference type="EMBL" id="KN832972">
    <property type="protein sequence ID" value="KIM91126.1"/>
    <property type="molecule type" value="Genomic_DNA"/>
</dbReference>